<dbReference type="GO" id="GO:0030246">
    <property type="term" value="F:carbohydrate binding"/>
    <property type="evidence" value="ECO:0007669"/>
    <property type="project" value="InterPro"/>
</dbReference>
<dbReference type="Proteomes" id="UP000677228">
    <property type="component" value="Unassembled WGS sequence"/>
</dbReference>
<dbReference type="InterPro" id="IPR037018">
    <property type="entry name" value="GH65_N"/>
</dbReference>
<evidence type="ECO:0000256" key="2">
    <source>
        <dbReference type="ARBA" id="ARBA00022842"/>
    </source>
</evidence>
<name>A0A8S2CRI3_9BILA</name>
<evidence type="ECO:0000313" key="6">
    <source>
        <dbReference type="EMBL" id="CAF3565288.1"/>
    </source>
</evidence>
<gene>
    <name evidence="5" type="ORF">OVA965_LOCUS3736</name>
    <name evidence="6" type="ORF">TMI583_LOCUS3734</name>
</gene>
<dbReference type="EMBL" id="CAJOBA010000924">
    <property type="protein sequence ID" value="CAF3565288.1"/>
    <property type="molecule type" value="Genomic_DNA"/>
</dbReference>
<keyword evidence="3" id="KW-0119">Carbohydrate metabolism</keyword>
<dbReference type="InterPro" id="IPR006439">
    <property type="entry name" value="HAD-SF_hydro_IA"/>
</dbReference>
<protein>
    <recommendedName>
        <fullName evidence="4">Glycoside hydrolase family 65 N-terminal domain-containing protein</fullName>
    </recommendedName>
</protein>
<evidence type="ECO:0000313" key="5">
    <source>
        <dbReference type="EMBL" id="CAF0783443.1"/>
    </source>
</evidence>
<dbReference type="EMBL" id="CAJNOK010000924">
    <property type="protein sequence ID" value="CAF0783443.1"/>
    <property type="molecule type" value="Genomic_DNA"/>
</dbReference>
<dbReference type="InterPro" id="IPR010972">
    <property type="entry name" value="Beta-PGM"/>
</dbReference>
<dbReference type="Proteomes" id="UP000682733">
    <property type="component" value="Unassembled WGS sequence"/>
</dbReference>
<evidence type="ECO:0000256" key="3">
    <source>
        <dbReference type="ARBA" id="ARBA00023277"/>
    </source>
</evidence>
<reference evidence="5" key="1">
    <citation type="submission" date="2021-02" db="EMBL/GenBank/DDBJ databases">
        <authorList>
            <person name="Nowell W R."/>
        </authorList>
    </citation>
    <scope>NUCLEOTIDE SEQUENCE</scope>
</reference>
<dbReference type="SUPFAM" id="SSF74650">
    <property type="entry name" value="Galactose mutarotase-like"/>
    <property type="match status" value="1"/>
</dbReference>
<dbReference type="SUPFAM" id="SSF56784">
    <property type="entry name" value="HAD-like"/>
    <property type="match status" value="1"/>
</dbReference>
<accession>A0A8S2CRI3</accession>
<dbReference type="GO" id="GO:0005975">
    <property type="term" value="P:carbohydrate metabolic process"/>
    <property type="evidence" value="ECO:0007669"/>
    <property type="project" value="InterPro"/>
</dbReference>
<dbReference type="PANTHER" id="PTHR46193">
    <property type="entry name" value="6-PHOSPHOGLUCONATE PHOSPHATASE"/>
    <property type="match status" value="1"/>
</dbReference>
<dbReference type="Pfam" id="PF03636">
    <property type="entry name" value="Glyco_hydro_65N"/>
    <property type="match status" value="1"/>
</dbReference>
<dbReference type="PANTHER" id="PTHR46193:SF18">
    <property type="entry name" value="HEXITOL PHOSPHATASE B"/>
    <property type="match status" value="1"/>
</dbReference>
<dbReference type="CDD" id="cd02598">
    <property type="entry name" value="HAD_BPGM"/>
    <property type="match status" value="1"/>
</dbReference>
<dbReference type="Pfam" id="PF00702">
    <property type="entry name" value="Hydrolase"/>
    <property type="match status" value="1"/>
</dbReference>
<sequence length="234" mass="25228">MIVADANTDSLAKDVFTNVMKRKNDLYLSSLESVNHDQALPNIRKFLQEAKAAGLKLAIASASRNAPAILKSLGLMSIIDAIADPQDCARGKPAPDIFLEAARLVGVDPKLCIGFEDAPAGIKGIKEAGMYAIGIGDANTLSEADFVIEDTRALSLSQLLNKFEANNNKEKSASSPKFEIDPWLITLKGLSLDHDHRRIAESIFSLGNEYMGCRGNFEEQYSGDSHQGAYLGGV</sequence>
<organism evidence="5 7">
    <name type="scientific">Didymodactylos carnosus</name>
    <dbReference type="NCBI Taxonomy" id="1234261"/>
    <lineage>
        <taxon>Eukaryota</taxon>
        <taxon>Metazoa</taxon>
        <taxon>Spiralia</taxon>
        <taxon>Gnathifera</taxon>
        <taxon>Rotifera</taxon>
        <taxon>Eurotatoria</taxon>
        <taxon>Bdelloidea</taxon>
        <taxon>Philodinida</taxon>
        <taxon>Philodinidae</taxon>
        <taxon>Didymodactylos</taxon>
    </lineage>
</organism>
<keyword evidence="1" id="KW-0479">Metal-binding</keyword>
<dbReference type="GO" id="GO:0008801">
    <property type="term" value="F:beta-phosphoglucomutase activity"/>
    <property type="evidence" value="ECO:0007669"/>
    <property type="project" value="InterPro"/>
</dbReference>
<dbReference type="InterPro" id="IPR036412">
    <property type="entry name" value="HAD-like_sf"/>
</dbReference>
<dbReference type="Gene3D" id="3.40.50.1000">
    <property type="entry name" value="HAD superfamily/HAD-like"/>
    <property type="match status" value="1"/>
</dbReference>
<dbReference type="Gene3D" id="2.70.98.40">
    <property type="entry name" value="Glycoside hydrolase, family 65, N-terminal domain"/>
    <property type="match status" value="1"/>
</dbReference>
<dbReference type="AlphaFoldDB" id="A0A8S2CRI3"/>
<dbReference type="InterPro" id="IPR005196">
    <property type="entry name" value="Glyco_hydro_65_N"/>
</dbReference>
<evidence type="ECO:0000256" key="1">
    <source>
        <dbReference type="ARBA" id="ARBA00022723"/>
    </source>
</evidence>
<dbReference type="InterPro" id="IPR051600">
    <property type="entry name" value="Beta-PGM-like"/>
</dbReference>
<feature type="domain" description="Glycoside hydrolase family 65 N-terminal" evidence="4">
    <location>
        <begin position="192"/>
        <end position="234"/>
    </location>
</feature>
<evidence type="ECO:0000259" key="4">
    <source>
        <dbReference type="Pfam" id="PF03636"/>
    </source>
</evidence>
<dbReference type="NCBIfam" id="TIGR01509">
    <property type="entry name" value="HAD-SF-IA-v3"/>
    <property type="match status" value="1"/>
</dbReference>
<comment type="caution">
    <text evidence="5">The sequence shown here is derived from an EMBL/GenBank/DDBJ whole genome shotgun (WGS) entry which is preliminary data.</text>
</comment>
<proteinExistence type="predicted"/>
<dbReference type="InterPro" id="IPR011013">
    <property type="entry name" value="Gal_mutarotase_sf_dom"/>
</dbReference>
<evidence type="ECO:0000313" key="7">
    <source>
        <dbReference type="Proteomes" id="UP000677228"/>
    </source>
</evidence>
<keyword evidence="2" id="KW-0460">Magnesium</keyword>
<dbReference type="InterPro" id="IPR023214">
    <property type="entry name" value="HAD_sf"/>
</dbReference>
<dbReference type="GO" id="GO:0000287">
    <property type="term" value="F:magnesium ion binding"/>
    <property type="evidence" value="ECO:0007669"/>
    <property type="project" value="InterPro"/>
</dbReference>